<feature type="transmembrane region" description="Helical" evidence="1">
    <location>
        <begin position="16"/>
        <end position="38"/>
    </location>
</feature>
<evidence type="ECO:0000313" key="3">
    <source>
        <dbReference type="Proteomes" id="UP000494183"/>
    </source>
</evidence>
<reference evidence="2 3" key="1">
    <citation type="submission" date="2020-04" db="EMBL/GenBank/DDBJ databases">
        <authorList>
            <person name="De Canck E."/>
        </authorList>
    </citation>
    <scope>NUCLEOTIDE SEQUENCE [LARGE SCALE GENOMIC DNA]</scope>
    <source>
        <strain evidence="2 3">LMG 6000</strain>
    </source>
</reference>
<feature type="transmembrane region" description="Helical" evidence="1">
    <location>
        <begin position="84"/>
        <end position="102"/>
    </location>
</feature>
<evidence type="ECO:0000256" key="1">
    <source>
        <dbReference type="SAM" id="Phobius"/>
    </source>
</evidence>
<proteinExistence type="predicted"/>
<keyword evidence="3" id="KW-1185">Reference proteome</keyword>
<dbReference type="EMBL" id="CADILH010000002">
    <property type="protein sequence ID" value="CAB3930357.1"/>
    <property type="molecule type" value="Genomic_DNA"/>
</dbReference>
<keyword evidence="1" id="KW-0812">Transmembrane</keyword>
<organism evidence="2 3">
    <name type="scientific">Achromobacter insolitus</name>
    <dbReference type="NCBI Taxonomy" id="217204"/>
    <lineage>
        <taxon>Bacteria</taxon>
        <taxon>Pseudomonadati</taxon>
        <taxon>Pseudomonadota</taxon>
        <taxon>Betaproteobacteria</taxon>
        <taxon>Burkholderiales</taxon>
        <taxon>Alcaligenaceae</taxon>
        <taxon>Achromobacter</taxon>
    </lineage>
</organism>
<dbReference type="AlphaFoldDB" id="A0A6S7F1P0"/>
<keyword evidence="1" id="KW-1133">Transmembrane helix</keyword>
<keyword evidence="1" id="KW-0472">Membrane</keyword>
<name>A0A6S7F1P0_9BURK</name>
<accession>A0A6S7F1P0</accession>
<gene>
    <name evidence="2" type="ORF">LMG6000_01411</name>
</gene>
<sequence length="415" mass="45354">MSQPTRTIQLKKFRDYWFGIAVSLLLASLLAFLGIVFVSADNLGWGAQALLSYGVILGGPLAVLLALCWIVYMVRDKGQVPGRVHALLFLPTLSALSIVPISDSIERSRRDSFRESNPAIQETHVNLSGHVIWPDMRGGSISSGASRYLEPASAEQRMFLNLHRYPNPGSASGDLFPYVGARLRDGVDRYVYSSQDGEPAASLPLRRLPYPDLGKLPSAFAYGEAALVVYQYYHYADHVEVAPGIARFAGTTESQMEAAGIPGLALFGLENLTQQTIARVEINGQSYDMGSYAARSLLSRPCDPMRGGSPVLLDLDQPVRVRWQTIETPGAWREATITMPAFTAASKKDPDKGLLRVRLYFLPDGTVAAERYKEIRARGELFVRATGLPAAAQAYTGCGGAYFGYNPQTVKLLDN</sequence>
<protein>
    <submittedName>
        <fullName evidence="2">Uncharacterized protein</fullName>
    </submittedName>
</protein>
<dbReference type="Proteomes" id="UP000494183">
    <property type="component" value="Unassembled WGS sequence"/>
</dbReference>
<dbReference type="RefSeq" id="WP_254604461.1">
    <property type="nucleotide sequence ID" value="NZ_CADILH010000002.1"/>
</dbReference>
<evidence type="ECO:0000313" key="2">
    <source>
        <dbReference type="EMBL" id="CAB3930357.1"/>
    </source>
</evidence>
<feature type="transmembrane region" description="Helical" evidence="1">
    <location>
        <begin position="50"/>
        <end position="72"/>
    </location>
</feature>